<evidence type="ECO:0000256" key="1">
    <source>
        <dbReference type="SAM" id="Phobius"/>
    </source>
</evidence>
<proteinExistence type="predicted"/>
<evidence type="ECO:0000313" key="3">
    <source>
        <dbReference type="Proteomes" id="UP001454036"/>
    </source>
</evidence>
<keyword evidence="3" id="KW-1185">Reference proteome</keyword>
<dbReference type="EMBL" id="BAABME010017078">
    <property type="protein sequence ID" value="GAA0148665.1"/>
    <property type="molecule type" value="Genomic_DNA"/>
</dbReference>
<dbReference type="InterPro" id="IPR036869">
    <property type="entry name" value="J_dom_sf"/>
</dbReference>
<dbReference type="SUPFAM" id="SSF46565">
    <property type="entry name" value="Chaperone J-domain"/>
    <property type="match status" value="1"/>
</dbReference>
<protein>
    <submittedName>
        <fullName evidence="2">Chaperone</fullName>
    </submittedName>
</protein>
<keyword evidence="1" id="KW-0472">Membrane</keyword>
<dbReference type="GO" id="GO:0001671">
    <property type="term" value="F:ATPase activator activity"/>
    <property type="evidence" value="ECO:0007669"/>
    <property type="project" value="InterPro"/>
</dbReference>
<dbReference type="InterPro" id="IPR004640">
    <property type="entry name" value="HscB"/>
</dbReference>
<reference evidence="2 3" key="1">
    <citation type="submission" date="2024-01" db="EMBL/GenBank/DDBJ databases">
        <title>The complete chloroplast genome sequence of Lithospermum erythrorhizon: insights into the phylogenetic relationship among Boraginaceae species and the maternal lineages of purple gromwells.</title>
        <authorList>
            <person name="Okada T."/>
            <person name="Watanabe K."/>
        </authorList>
    </citation>
    <scope>NUCLEOTIDE SEQUENCE [LARGE SCALE GENOMIC DNA]</scope>
</reference>
<sequence>MRKLQYSASLLRLGGPPFSNTIKNELNQKRFDFFSWGFKNAQILENSSVVSVMVQLFCFVKLVGLFNLLINLFIISKYSDYWQKKLHPDLVHTKSKEEREYAAEQSARVTTAFRTLSDPIERAIYILKLGGVVADEEERISDPELLSEVFIYISECFSLFPSELFVSSYDHLLFHLFFLFQPYL</sequence>
<gene>
    <name evidence="2" type="ORF">LIER_36770</name>
</gene>
<keyword evidence="1" id="KW-0812">Transmembrane</keyword>
<keyword evidence="1" id="KW-1133">Transmembrane helix</keyword>
<accession>A0AAV3PB41</accession>
<organism evidence="2 3">
    <name type="scientific">Lithospermum erythrorhizon</name>
    <name type="common">Purple gromwell</name>
    <name type="synonym">Lithospermum officinale var. erythrorhizon</name>
    <dbReference type="NCBI Taxonomy" id="34254"/>
    <lineage>
        <taxon>Eukaryota</taxon>
        <taxon>Viridiplantae</taxon>
        <taxon>Streptophyta</taxon>
        <taxon>Embryophyta</taxon>
        <taxon>Tracheophyta</taxon>
        <taxon>Spermatophyta</taxon>
        <taxon>Magnoliopsida</taxon>
        <taxon>eudicotyledons</taxon>
        <taxon>Gunneridae</taxon>
        <taxon>Pentapetalae</taxon>
        <taxon>asterids</taxon>
        <taxon>lamiids</taxon>
        <taxon>Boraginales</taxon>
        <taxon>Boraginaceae</taxon>
        <taxon>Boraginoideae</taxon>
        <taxon>Lithospermeae</taxon>
        <taxon>Lithospermum</taxon>
    </lineage>
</organism>
<dbReference type="GO" id="GO:0044571">
    <property type="term" value="P:[2Fe-2S] cluster assembly"/>
    <property type="evidence" value="ECO:0007669"/>
    <property type="project" value="InterPro"/>
</dbReference>
<comment type="caution">
    <text evidence="2">The sequence shown here is derived from an EMBL/GenBank/DDBJ whole genome shotgun (WGS) entry which is preliminary data.</text>
</comment>
<dbReference type="PANTHER" id="PTHR14021:SF15">
    <property type="entry name" value="IRON-SULFUR CLUSTER CO-CHAPERONE PROTEIN HSCB"/>
    <property type="match status" value="1"/>
</dbReference>
<dbReference type="Gene3D" id="1.10.287.110">
    <property type="entry name" value="DnaJ domain"/>
    <property type="match status" value="1"/>
</dbReference>
<dbReference type="AlphaFoldDB" id="A0AAV3PB41"/>
<dbReference type="PANTHER" id="PTHR14021">
    <property type="entry name" value="IRON-SULFUR CLUSTER CO-CHAPERONE PROTEIN HSCB"/>
    <property type="match status" value="1"/>
</dbReference>
<dbReference type="Proteomes" id="UP001454036">
    <property type="component" value="Unassembled WGS sequence"/>
</dbReference>
<evidence type="ECO:0000313" key="2">
    <source>
        <dbReference type="EMBL" id="GAA0148665.1"/>
    </source>
</evidence>
<name>A0AAV3PB41_LITER</name>
<feature type="transmembrane region" description="Helical" evidence="1">
    <location>
        <begin position="52"/>
        <end position="75"/>
    </location>
</feature>
<dbReference type="GO" id="GO:0051087">
    <property type="term" value="F:protein-folding chaperone binding"/>
    <property type="evidence" value="ECO:0007669"/>
    <property type="project" value="InterPro"/>
</dbReference>